<evidence type="ECO:0000256" key="6">
    <source>
        <dbReference type="ARBA" id="ARBA00023159"/>
    </source>
</evidence>
<sequence>MKRRDFQQEIKELNLAFLMLAQQMLNDDRESAMLRLGINDEVADLVESLSGPRLVRMASNQMLLPSFRFDDANLLGLMAGEGRDPVSATLHAAILAAGKSSKE</sequence>
<comment type="subcellular location">
    <subcellularLocation>
        <location evidence="9">Cytoplasm</location>
    </subcellularLocation>
</comment>
<comment type="similarity">
    <text evidence="9">Belongs to the FlhD family.</text>
</comment>
<comment type="caution">
    <text evidence="10">The sequence shown here is derived from an EMBL/GenBank/DDBJ whole genome shotgun (WGS) entry which is preliminary data.</text>
</comment>
<evidence type="ECO:0000256" key="4">
    <source>
        <dbReference type="ARBA" id="ARBA00023125"/>
    </source>
</evidence>
<organism evidence="10 11">
    <name type="scientific">Azoarcus taiwanensis</name>
    <dbReference type="NCBI Taxonomy" id="666964"/>
    <lineage>
        <taxon>Bacteria</taxon>
        <taxon>Pseudomonadati</taxon>
        <taxon>Pseudomonadota</taxon>
        <taxon>Betaproteobacteria</taxon>
        <taxon>Rhodocyclales</taxon>
        <taxon>Zoogloeaceae</taxon>
        <taxon>Azoarcus</taxon>
    </lineage>
</organism>
<accession>A0A972F6T2</accession>
<reference evidence="10" key="1">
    <citation type="submission" date="2019-12" db="EMBL/GenBank/DDBJ databases">
        <title>Comparative genomics gives insights into the taxonomy of the Azoarcus-Aromatoleum group and reveals separate origins of nif in the plant-associated Azoarcus and non-plant-associated Aromatoleum sub-groups.</title>
        <authorList>
            <person name="Lafos M."/>
            <person name="Maluk M."/>
            <person name="Batista M."/>
            <person name="Junghare M."/>
            <person name="Carmona M."/>
            <person name="Faoro H."/>
            <person name="Cruz L.M."/>
            <person name="Battistoni F."/>
            <person name="De Souza E."/>
            <person name="Pedrosa F."/>
            <person name="Chen W.-M."/>
            <person name="Poole P.S."/>
            <person name="Dixon R.A."/>
            <person name="James E.K."/>
        </authorList>
    </citation>
    <scope>NUCLEOTIDE SEQUENCE</scope>
    <source>
        <strain evidence="10">NSC3</strain>
    </source>
</reference>
<dbReference type="GO" id="GO:0003677">
    <property type="term" value="F:DNA binding"/>
    <property type="evidence" value="ECO:0007669"/>
    <property type="project" value="UniProtKB-UniRule"/>
</dbReference>
<dbReference type="Pfam" id="PF05247">
    <property type="entry name" value="FlhD"/>
    <property type="match status" value="1"/>
</dbReference>
<evidence type="ECO:0000256" key="9">
    <source>
        <dbReference type="HAMAP-Rule" id="MF_00725"/>
    </source>
</evidence>
<dbReference type="GO" id="GO:0005737">
    <property type="term" value="C:cytoplasm"/>
    <property type="evidence" value="ECO:0007669"/>
    <property type="project" value="UniProtKB-SubCell"/>
</dbReference>
<comment type="subunit">
    <text evidence="9">Homodimer; disulfide-linked. Forms a heterohexamer composed of two FlhC and four FlhD subunits. Each FlhC binds a FlhD dimer, forming a heterotrimer, and a hexamer assembles by dimerization of two heterotrimers.</text>
</comment>
<keyword evidence="11" id="KW-1185">Reference proteome</keyword>
<evidence type="ECO:0000256" key="3">
    <source>
        <dbReference type="ARBA" id="ARBA00023015"/>
    </source>
</evidence>
<keyword evidence="4 9" id="KW-0238">DNA-binding</keyword>
<keyword evidence="7 9" id="KW-0804">Transcription</keyword>
<evidence type="ECO:0000256" key="5">
    <source>
        <dbReference type="ARBA" id="ARBA00023157"/>
    </source>
</evidence>
<dbReference type="EMBL" id="WTVM01000023">
    <property type="protein sequence ID" value="NMG02472.1"/>
    <property type="molecule type" value="Genomic_DNA"/>
</dbReference>
<keyword evidence="10" id="KW-0969">Cilium</keyword>
<dbReference type="SUPFAM" id="SSF63592">
    <property type="entry name" value="Flagellar transcriptional activator FlhD"/>
    <property type="match status" value="1"/>
</dbReference>
<keyword evidence="3 9" id="KW-0805">Transcription regulation</keyword>
<evidence type="ECO:0000313" key="10">
    <source>
        <dbReference type="EMBL" id="NMG02472.1"/>
    </source>
</evidence>
<dbReference type="HAMAP" id="MF_00725">
    <property type="entry name" value="FlhD"/>
    <property type="match status" value="1"/>
</dbReference>
<evidence type="ECO:0000313" key="11">
    <source>
        <dbReference type="Proteomes" id="UP000599523"/>
    </source>
</evidence>
<dbReference type="GO" id="GO:1902208">
    <property type="term" value="P:regulation of bacterial-type flagellum assembly"/>
    <property type="evidence" value="ECO:0007669"/>
    <property type="project" value="UniProtKB-UniRule"/>
</dbReference>
<dbReference type="Gene3D" id="1.10.4000.10">
    <property type="entry name" value="Flagellar transcriptional activator FlhD"/>
    <property type="match status" value="1"/>
</dbReference>
<comment type="function">
    <text evidence="8 9">Functions in complex with FlhC as a master transcriptional regulator that regulates transcription of several flagellar and non-flagellar operons by binding to their promoter region. Activates expression of class 2 flagellar genes, including fliA, which is a flagellum-specific sigma factor that turns on the class 3 genes. Also regulates genes whose products function in a variety of physiological pathways.</text>
</comment>
<gene>
    <name evidence="9 10" type="primary">flhD</name>
    <name evidence="10" type="ORF">GPA21_05750</name>
</gene>
<evidence type="ECO:0000256" key="8">
    <source>
        <dbReference type="ARBA" id="ARBA00025431"/>
    </source>
</evidence>
<comment type="caution">
    <text evidence="9">Lacks conserved residue(s) required for the propagation of feature annotation.</text>
</comment>
<dbReference type="Proteomes" id="UP000599523">
    <property type="component" value="Unassembled WGS sequence"/>
</dbReference>
<keyword evidence="2 9" id="KW-1005">Bacterial flagellum biogenesis</keyword>
<dbReference type="GO" id="GO:0044780">
    <property type="term" value="P:bacterial-type flagellum assembly"/>
    <property type="evidence" value="ECO:0007669"/>
    <property type="project" value="InterPro"/>
</dbReference>
<dbReference type="InterPro" id="IPR036194">
    <property type="entry name" value="FlhD_sf"/>
</dbReference>
<dbReference type="NCBIfam" id="NF002783">
    <property type="entry name" value="PRK02909.1-1"/>
    <property type="match status" value="1"/>
</dbReference>
<keyword evidence="10" id="KW-0282">Flagellum</keyword>
<dbReference type="AlphaFoldDB" id="A0A972F6T2"/>
<proteinExistence type="inferred from homology"/>
<evidence type="ECO:0000256" key="1">
    <source>
        <dbReference type="ARBA" id="ARBA00022490"/>
    </source>
</evidence>
<dbReference type="RefSeq" id="WP_168987261.1">
    <property type="nucleotide sequence ID" value="NZ_CAWPHM010000155.1"/>
</dbReference>
<protein>
    <recommendedName>
        <fullName evidence="9">Flagellar transcriptional regulator FlhD</fullName>
    </recommendedName>
</protein>
<keyword evidence="5" id="KW-1015">Disulfide bond</keyword>
<keyword evidence="10" id="KW-0966">Cell projection</keyword>
<dbReference type="InterPro" id="IPR023559">
    <property type="entry name" value="Flagellar_FlhD"/>
</dbReference>
<name>A0A972F6T2_9RHOO</name>
<dbReference type="GO" id="GO:0045893">
    <property type="term" value="P:positive regulation of DNA-templated transcription"/>
    <property type="evidence" value="ECO:0007669"/>
    <property type="project" value="InterPro"/>
</dbReference>
<keyword evidence="1 9" id="KW-0963">Cytoplasm</keyword>
<keyword evidence="6 9" id="KW-0010">Activator</keyword>
<evidence type="ECO:0000256" key="2">
    <source>
        <dbReference type="ARBA" id="ARBA00022795"/>
    </source>
</evidence>
<evidence type="ECO:0000256" key="7">
    <source>
        <dbReference type="ARBA" id="ARBA00023163"/>
    </source>
</evidence>
<comment type="domain">
    <text evidence="9">The C-terminal region contains a putative helix-turn-helix (HTH) motif, suggesting that this region may bind DNA.</text>
</comment>